<accession>A0A498JDV6</accession>
<feature type="region of interest" description="Disordered" evidence="1">
    <location>
        <begin position="1"/>
        <end position="60"/>
    </location>
</feature>
<reference evidence="2 3" key="1">
    <citation type="submission" date="2018-10" db="EMBL/GenBank/DDBJ databases">
        <title>A high-quality apple genome assembly.</title>
        <authorList>
            <person name="Hu J."/>
        </authorList>
    </citation>
    <scope>NUCLEOTIDE SEQUENCE [LARGE SCALE GENOMIC DNA]</scope>
    <source>
        <strain evidence="3">cv. HFTH1</strain>
        <tissue evidence="2">Young leaf</tissue>
    </source>
</reference>
<organism evidence="2 3">
    <name type="scientific">Malus domestica</name>
    <name type="common">Apple</name>
    <name type="synonym">Pyrus malus</name>
    <dbReference type="NCBI Taxonomy" id="3750"/>
    <lineage>
        <taxon>Eukaryota</taxon>
        <taxon>Viridiplantae</taxon>
        <taxon>Streptophyta</taxon>
        <taxon>Embryophyta</taxon>
        <taxon>Tracheophyta</taxon>
        <taxon>Spermatophyta</taxon>
        <taxon>Magnoliopsida</taxon>
        <taxon>eudicotyledons</taxon>
        <taxon>Gunneridae</taxon>
        <taxon>Pentapetalae</taxon>
        <taxon>rosids</taxon>
        <taxon>fabids</taxon>
        <taxon>Rosales</taxon>
        <taxon>Rosaceae</taxon>
        <taxon>Amygdaloideae</taxon>
        <taxon>Maleae</taxon>
        <taxon>Malus</taxon>
    </lineage>
</organism>
<gene>
    <name evidence="2" type="ORF">DVH24_020564</name>
</gene>
<feature type="compositionally biased region" description="Basic and acidic residues" evidence="1">
    <location>
        <begin position="174"/>
        <end position="183"/>
    </location>
</feature>
<evidence type="ECO:0000256" key="1">
    <source>
        <dbReference type="SAM" id="MobiDB-lite"/>
    </source>
</evidence>
<sequence>MGTKEKRKASHELCRGGGEESESVDMGTTRTPYVSSGSGSGSVSATHSQQIGSFLPPRSMRPLDRYVTSEARQATLNTPFKKRKEDKHPEHLCDGSTLVLEHKRLNALAYVKYSLALQQRSKKMREKYDPIITEIKDPVLPEDPTWLEDELLYNVEAVKNVSPLVYEGGPYIQEPREFSHPPPREPTPPCEPTQPRGLITYKRKRGNEESSSQRNVKYYSEESFDELMTYPTRSSRVGNEEDDAFYLDEEDLDD</sequence>
<feature type="region of interest" description="Disordered" evidence="1">
    <location>
        <begin position="174"/>
        <end position="254"/>
    </location>
</feature>
<comment type="caution">
    <text evidence="2">The sequence shown here is derived from an EMBL/GenBank/DDBJ whole genome shotgun (WGS) entry which is preliminary data.</text>
</comment>
<feature type="compositionally biased region" description="Low complexity" evidence="1">
    <location>
        <begin position="34"/>
        <end position="44"/>
    </location>
</feature>
<dbReference type="AlphaFoldDB" id="A0A498JDV6"/>
<name>A0A498JDV6_MALDO</name>
<keyword evidence="3" id="KW-1185">Reference proteome</keyword>
<dbReference type="EMBL" id="RDQH01000334">
    <property type="protein sequence ID" value="RXH91541.1"/>
    <property type="molecule type" value="Genomic_DNA"/>
</dbReference>
<dbReference type="STRING" id="3750.A0A498JDV6"/>
<dbReference type="Proteomes" id="UP000290289">
    <property type="component" value="Chromosome 8"/>
</dbReference>
<proteinExistence type="predicted"/>
<evidence type="ECO:0000313" key="2">
    <source>
        <dbReference type="EMBL" id="RXH91541.1"/>
    </source>
</evidence>
<feature type="compositionally biased region" description="Acidic residues" evidence="1">
    <location>
        <begin position="240"/>
        <end position="254"/>
    </location>
</feature>
<protein>
    <submittedName>
        <fullName evidence="2">Uncharacterized protein</fullName>
    </submittedName>
</protein>
<evidence type="ECO:0000313" key="3">
    <source>
        <dbReference type="Proteomes" id="UP000290289"/>
    </source>
</evidence>